<sequence>MLKELVSLKGTQNVTWHIDSQAKSYMSCTLIENITCHIIIFSKISLHGNRFRFQEWEQLRENSGTRISLFSIQKSGIFDDYELLTDAADNHRKRKRYLNFEEELKKVSMKLGGLLLVGGVESEGKSQETAKNCKPEAAASSEELEKKMKKEEKAREKELKKLKAAQKAEAAKQLTLFCLFI</sequence>
<dbReference type="EMBL" id="JACEIK010011323">
    <property type="protein sequence ID" value="MCE3215610.1"/>
    <property type="molecule type" value="Genomic_DNA"/>
</dbReference>
<feature type="compositionally biased region" description="Basic and acidic residues" evidence="1">
    <location>
        <begin position="143"/>
        <end position="152"/>
    </location>
</feature>
<organism evidence="2 3">
    <name type="scientific">Datura stramonium</name>
    <name type="common">Jimsonweed</name>
    <name type="synonym">Common thornapple</name>
    <dbReference type="NCBI Taxonomy" id="4076"/>
    <lineage>
        <taxon>Eukaryota</taxon>
        <taxon>Viridiplantae</taxon>
        <taxon>Streptophyta</taxon>
        <taxon>Embryophyta</taxon>
        <taxon>Tracheophyta</taxon>
        <taxon>Spermatophyta</taxon>
        <taxon>Magnoliopsida</taxon>
        <taxon>eudicotyledons</taxon>
        <taxon>Gunneridae</taxon>
        <taxon>Pentapetalae</taxon>
        <taxon>asterids</taxon>
        <taxon>lamiids</taxon>
        <taxon>Solanales</taxon>
        <taxon>Solanaceae</taxon>
        <taxon>Solanoideae</taxon>
        <taxon>Datureae</taxon>
        <taxon>Datura</taxon>
    </lineage>
</organism>
<gene>
    <name evidence="2" type="ORF">HAX54_002969</name>
</gene>
<accession>A0ABS8WUE3</accession>
<comment type="caution">
    <text evidence="2">The sequence shown here is derived from an EMBL/GenBank/DDBJ whole genome shotgun (WGS) entry which is preliminary data.</text>
</comment>
<evidence type="ECO:0000313" key="2">
    <source>
        <dbReference type="EMBL" id="MCE3215610.1"/>
    </source>
</evidence>
<reference evidence="2 3" key="1">
    <citation type="journal article" date="2021" name="BMC Genomics">
        <title>Datura genome reveals duplications of psychoactive alkaloid biosynthetic genes and high mutation rate following tissue culture.</title>
        <authorList>
            <person name="Rajewski A."/>
            <person name="Carter-House D."/>
            <person name="Stajich J."/>
            <person name="Litt A."/>
        </authorList>
    </citation>
    <scope>NUCLEOTIDE SEQUENCE [LARGE SCALE GENOMIC DNA]</scope>
    <source>
        <strain evidence="2">AR-01</strain>
    </source>
</reference>
<feature type="region of interest" description="Disordered" evidence="1">
    <location>
        <begin position="127"/>
        <end position="152"/>
    </location>
</feature>
<evidence type="ECO:0000256" key="1">
    <source>
        <dbReference type="SAM" id="MobiDB-lite"/>
    </source>
</evidence>
<keyword evidence="3" id="KW-1185">Reference proteome</keyword>
<evidence type="ECO:0000313" key="3">
    <source>
        <dbReference type="Proteomes" id="UP000823775"/>
    </source>
</evidence>
<proteinExistence type="predicted"/>
<name>A0ABS8WUE3_DATST</name>
<feature type="non-terminal residue" evidence="2">
    <location>
        <position position="1"/>
    </location>
</feature>
<protein>
    <submittedName>
        <fullName evidence="2">Uncharacterized protein</fullName>
    </submittedName>
</protein>
<dbReference type="Proteomes" id="UP000823775">
    <property type="component" value="Unassembled WGS sequence"/>
</dbReference>